<evidence type="ECO:0000256" key="1">
    <source>
        <dbReference type="ARBA" id="ARBA00022603"/>
    </source>
</evidence>
<feature type="domain" description="Methyltransferase type 11" evidence="5">
    <location>
        <begin position="42"/>
        <end position="141"/>
    </location>
</feature>
<dbReference type="GO" id="GO:0032259">
    <property type="term" value="P:methylation"/>
    <property type="evidence" value="ECO:0007669"/>
    <property type="project" value="UniProtKB-KW"/>
</dbReference>
<dbReference type="InterPro" id="IPR029063">
    <property type="entry name" value="SAM-dependent_MTases_sf"/>
</dbReference>
<evidence type="ECO:0000313" key="7">
    <source>
        <dbReference type="EMBL" id="TGD37458.1"/>
    </source>
</evidence>
<proteinExistence type="predicted"/>
<reference evidence="7 9" key="2">
    <citation type="submission" date="2018-10" db="EMBL/GenBank/DDBJ databases">
        <title>Brevibacterium genomes from Austrain hard cheese rinds.</title>
        <authorList>
            <person name="Anast J.M."/>
            <person name="Dzieciol M."/>
            <person name="Schultz D.L."/>
            <person name="Mann E."/>
            <person name="Wagner M."/>
            <person name="Schmitz-Esser S."/>
        </authorList>
    </citation>
    <scope>NUCLEOTIDE SEQUENCE [LARGE SCALE GENOMIC DNA]</scope>
    <source>
        <strain evidence="7 9">L261</strain>
    </source>
</reference>
<dbReference type="InterPro" id="IPR013216">
    <property type="entry name" value="Methyltransf_11"/>
</dbReference>
<dbReference type="Proteomes" id="UP000297736">
    <property type="component" value="Unassembled WGS sequence"/>
</dbReference>
<sequence length="211" mass="22733">MEMPIDDKAYAAKMRGFVDSGTDLEVDVRFIDMIVDRESRVLDIGCGIGNAVNGLQARGHDAFGIDPSSEVLQVAGELYDPSWFRLMSATKISAESLADEGLPQLYDVVLMSGNVPAFLPELGDVFKRIGEVLRPGGILIIGTTTHVQGGPSDQDSACEASALRLNQRFGDWHLGQFDETSPWSVSVFSKPGPRPASVSPDGMFVLPSPPH</sequence>
<protein>
    <submittedName>
        <fullName evidence="6 7">SAM-dependent methyltransferase</fullName>
    </submittedName>
</protein>
<evidence type="ECO:0000313" key="8">
    <source>
        <dbReference type="Proteomes" id="UP000218620"/>
    </source>
</evidence>
<evidence type="ECO:0000256" key="4">
    <source>
        <dbReference type="SAM" id="MobiDB-lite"/>
    </source>
</evidence>
<name>A0A2A3YSE4_BREAU</name>
<dbReference type="Pfam" id="PF08241">
    <property type="entry name" value="Methyltransf_11"/>
    <property type="match status" value="1"/>
</dbReference>
<gene>
    <name evidence="6" type="ORF">CIK65_13585</name>
    <name evidence="7" type="ORF">EB834_15450</name>
</gene>
<dbReference type="EMBL" id="NRGQ01000021">
    <property type="protein sequence ID" value="PCC42198.1"/>
    <property type="molecule type" value="Genomic_DNA"/>
</dbReference>
<dbReference type="SUPFAM" id="SSF53335">
    <property type="entry name" value="S-adenosyl-L-methionine-dependent methyltransferases"/>
    <property type="match status" value="1"/>
</dbReference>
<comment type="caution">
    <text evidence="6">The sequence shown here is derived from an EMBL/GenBank/DDBJ whole genome shotgun (WGS) entry which is preliminary data.</text>
</comment>
<accession>A0A2A3YSE4</accession>
<evidence type="ECO:0000313" key="9">
    <source>
        <dbReference type="Proteomes" id="UP000297736"/>
    </source>
</evidence>
<dbReference type="PANTHER" id="PTHR43464:SF19">
    <property type="entry name" value="UBIQUINONE BIOSYNTHESIS O-METHYLTRANSFERASE, MITOCHONDRIAL"/>
    <property type="match status" value="1"/>
</dbReference>
<dbReference type="AlphaFoldDB" id="A0A2A3YSE4"/>
<evidence type="ECO:0000259" key="5">
    <source>
        <dbReference type="Pfam" id="PF08241"/>
    </source>
</evidence>
<evidence type="ECO:0000256" key="3">
    <source>
        <dbReference type="ARBA" id="ARBA00022691"/>
    </source>
</evidence>
<evidence type="ECO:0000313" key="6">
    <source>
        <dbReference type="EMBL" id="PCC42198.1"/>
    </source>
</evidence>
<dbReference type="Gene3D" id="3.40.50.150">
    <property type="entry name" value="Vaccinia Virus protein VP39"/>
    <property type="match status" value="1"/>
</dbReference>
<reference evidence="6 8" key="1">
    <citation type="journal article" date="2017" name="Elife">
        <title>Extensive horizontal gene transfer in cheese-associated bacteria.</title>
        <authorList>
            <person name="Bonham K.S."/>
            <person name="Wolfe B.E."/>
            <person name="Dutton R.J."/>
        </authorList>
    </citation>
    <scope>NUCLEOTIDE SEQUENCE [LARGE SCALE GENOMIC DNA]</scope>
    <source>
        <strain evidence="6 8">962_8</strain>
    </source>
</reference>
<keyword evidence="1 6" id="KW-0489">Methyltransferase</keyword>
<keyword evidence="3" id="KW-0949">S-adenosyl-L-methionine</keyword>
<dbReference type="PANTHER" id="PTHR43464">
    <property type="entry name" value="METHYLTRANSFERASE"/>
    <property type="match status" value="1"/>
</dbReference>
<dbReference type="Proteomes" id="UP000218620">
    <property type="component" value="Unassembled WGS sequence"/>
</dbReference>
<feature type="region of interest" description="Disordered" evidence="4">
    <location>
        <begin position="190"/>
        <end position="211"/>
    </location>
</feature>
<keyword evidence="2 6" id="KW-0808">Transferase</keyword>
<evidence type="ECO:0000256" key="2">
    <source>
        <dbReference type="ARBA" id="ARBA00022679"/>
    </source>
</evidence>
<organism evidence="6 8">
    <name type="scientific">Brevibacterium aurantiacum</name>
    <dbReference type="NCBI Taxonomy" id="273384"/>
    <lineage>
        <taxon>Bacteria</taxon>
        <taxon>Bacillati</taxon>
        <taxon>Actinomycetota</taxon>
        <taxon>Actinomycetes</taxon>
        <taxon>Micrococcales</taxon>
        <taxon>Brevibacteriaceae</taxon>
        <taxon>Brevibacterium</taxon>
    </lineage>
</organism>
<dbReference type="GO" id="GO:0008757">
    <property type="term" value="F:S-adenosylmethionine-dependent methyltransferase activity"/>
    <property type="evidence" value="ECO:0007669"/>
    <property type="project" value="InterPro"/>
</dbReference>
<dbReference type="CDD" id="cd02440">
    <property type="entry name" value="AdoMet_MTases"/>
    <property type="match status" value="1"/>
</dbReference>
<dbReference type="EMBL" id="RHFF01000016">
    <property type="protein sequence ID" value="TGD37458.1"/>
    <property type="molecule type" value="Genomic_DNA"/>
</dbReference>